<keyword evidence="5 6" id="KW-0472">Membrane</keyword>
<feature type="transmembrane region" description="Helical" evidence="6">
    <location>
        <begin position="268"/>
        <end position="291"/>
    </location>
</feature>
<feature type="transmembrane region" description="Helical" evidence="6">
    <location>
        <begin position="51"/>
        <end position="74"/>
    </location>
</feature>
<dbReference type="Gene3D" id="1.20.1740.10">
    <property type="entry name" value="Amino acid/polyamine transporter I"/>
    <property type="match status" value="1"/>
</dbReference>
<dbReference type="InterPro" id="IPR002293">
    <property type="entry name" value="AA/rel_permease1"/>
</dbReference>
<keyword evidence="8" id="KW-1185">Reference proteome</keyword>
<evidence type="ECO:0000256" key="1">
    <source>
        <dbReference type="ARBA" id="ARBA00004141"/>
    </source>
</evidence>
<feature type="transmembrane region" description="Helical" evidence="6">
    <location>
        <begin position="320"/>
        <end position="340"/>
    </location>
</feature>
<feature type="transmembrane region" description="Helical" evidence="6">
    <location>
        <begin position="440"/>
        <end position="464"/>
    </location>
</feature>
<dbReference type="OrthoDB" id="3257095at2759"/>
<evidence type="ECO:0000256" key="5">
    <source>
        <dbReference type="ARBA" id="ARBA00023136"/>
    </source>
</evidence>
<dbReference type="AlphaFoldDB" id="A0A1Y1Z2Z6"/>
<feature type="transmembrane region" description="Helical" evidence="6">
    <location>
        <begin position="374"/>
        <end position="392"/>
    </location>
</feature>
<gene>
    <name evidence="7" type="ORF">BCR34DRAFT_626987</name>
</gene>
<feature type="transmembrane region" description="Helical" evidence="6">
    <location>
        <begin position="177"/>
        <end position="196"/>
    </location>
</feature>
<organism evidence="7 8">
    <name type="scientific">Clohesyomyces aquaticus</name>
    <dbReference type="NCBI Taxonomy" id="1231657"/>
    <lineage>
        <taxon>Eukaryota</taxon>
        <taxon>Fungi</taxon>
        <taxon>Dikarya</taxon>
        <taxon>Ascomycota</taxon>
        <taxon>Pezizomycotina</taxon>
        <taxon>Dothideomycetes</taxon>
        <taxon>Pleosporomycetidae</taxon>
        <taxon>Pleosporales</taxon>
        <taxon>Lindgomycetaceae</taxon>
        <taxon>Clohesyomyces</taxon>
    </lineage>
</organism>
<dbReference type="PANTHER" id="PTHR45649">
    <property type="entry name" value="AMINO-ACID PERMEASE BAT1"/>
    <property type="match status" value="1"/>
</dbReference>
<dbReference type="PANTHER" id="PTHR45649:SF2">
    <property type="entry name" value="ACID PERMEASE, PUTATIVE-RELATED"/>
    <property type="match status" value="1"/>
</dbReference>
<name>A0A1Y1Z2Z6_9PLEO</name>
<evidence type="ECO:0000313" key="8">
    <source>
        <dbReference type="Proteomes" id="UP000193144"/>
    </source>
</evidence>
<dbReference type="GO" id="GO:0022857">
    <property type="term" value="F:transmembrane transporter activity"/>
    <property type="evidence" value="ECO:0007669"/>
    <property type="project" value="InterPro"/>
</dbReference>
<sequence>MAIKTKAYDLDTPKDGSDAVSVKYGTTADKHAMWKMGKVQELSRNFRFVSMYGFTIVVMASWEWVLALAPIVLVDSGTGGFIWLYLISWIGVIIVTLSLAEMGSMAPTSGAVVLVKLTTRKVSEFAPASYQKIASYVVGWLCVLRWRTGAATSAFLVGTHIQALITLNNPSYTFENWHSTLLTIAVCSLSLIFNVICAKNLPLVESLVVVVHIFSFIAVTTILWLIGPVADAHVTSTTFNDGGGWGSVSVATLAGIELRDAPKTLPHAMLWTILTYRAMGRVIVITFCSVLSRLDDALASPTKQPYIYVFYNATKSVRGATAMGVVVISILVFCSVTTTATSSRQLFAFAHDQGIPFGKTFSAVSPTWEVPLNALWFSFVFSVLLSLLNLGSPVALNSIGSLGSASALISYTLSISFIAMKRIRGEPMLPSKFPLGRLGMPTNITSIYSHVGSVTIFAASFYYLRGKRVYAGPVAYVRKSV</sequence>
<evidence type="ECO:0000313" key="7">
    <source>
        <dbReference type="EMBL" id="ORY04660.1"/>
    </source>
</evidence>
<evidence type="ECO:0000256" key="6">
    <source>
        <dbReference type="SAM" id="Phobius"/>
    </source>
</evidence>
<evidence type="ECO:0000256" key="4">
    <source>
        <dbReference type="ARBA" id="ARBA00022989"/>
    </source>
</evidence>
<comment type="subcellular location">
    <subcellularLocation>
        <location evidence="1">Membrane</location>
        <topology evidence="1">Multi-pass membrane protein</topology>
    </subcellularLocation>
</comment>
<evidence type="ECO:0000256" key="3">
    <source>
        <dbReference type="ARBA" id="ARBA00022692"/>
    </source>
</evidence>
<reference evidence="7 8" key="1">
    <citation type="submission" date="2016-07" db="EMBL/GenBank/DDBJ databases">
        <title>Pervasive Adenine N6-methylation of Active Genes in Fungi.</title>
        <authorList>
            <consortium name="DOE Joint Genome Institute"/>
            <person name="Mondo S.J."/>
            <person name="Dannebaum R.O."/>
            <person name="Kuo R.C."/>
            <person name="Labutti K."/>
            <person name="Haridas S."/>
            <person name="Kuo A."/>
            <person name="Salamov A."/>
            <person name="Ahrendt S.R."/>
            <person name="Lipzen A."/>
            <person name="Sullivan W."/>
            <person name="Andreopoulos W.B."/>
            <person name="Clum A."/>
            <person name="Lindquist E."/>
            <person name="Daum C."/>
            <person name="Ramamoorthy G.K."/>
            <person name="Gryganskyi A."/>
            <person name="Culley D."/>
            <person name="Magnuson J.K."/>
            <person name="James T.Y."/>
            <person name="O'Malley M.A."/>
            <person name="Stajich J.E."/>
            <person name="Spatafora J.W."/>
            <person name="Visel A."/>
            <person name="Grigoriev I.V."/>
        </authorList>
    </citation>
    <scope>NUCLEOTIDE SEQUENCE [LARGE SCALE GENOMIC DNA]</scope>
    <source>
        <strain evidence="7 8">CBS 115471</strain>
    </source>
</reference>
<keyword evidence="4 6" id="KW-1133">Transmembrane helix</keyword>
<evidence type="ECO:0000256" key="2">
    <source>
        <dbReference type="ARBA" id="ARBA00022448"/>
    </source>
</evidence>
<dbReference type="PIRSF" id="PIRSF006060">
    <property type="entry name" value="AA_transporter"/>
    <property type="match status" value="1"/>
</dbReference>
<dbReference type="Proteomes" id="UP000193144">
    <property type="component" value="Unassembled WGS sequence"/>
</dbReference>
<proteinExistence type="predicted"/>
<keyword evidence="2" id="KW-0813">Transport</keyword>
<dbReference type="Pfam" id="PF13520">
    <property type="entry name" value="AA_permease_2"/>
    <property type="match status" value="1"/>
</dbReference>
<dbReference type="EMBL" id="MCFA01000133">
    <property type="protein sequence ID" value="ORY04660.1"/>
    <property type="molecule type" value="Genomic_DNA"/>
</dbReference>
<keyword evidence="3 6" id="KW-0812">Transmembrane</keyword>
<comment type="caution">
    <text evidence="7">The sequence shown here is derived from an EMBL/GenBank/DDBJ whole genome shotgun (WGS) entry which is preliminary data.</text>
</comment>
<accession>A0A1Y1Z2Z6</accession>
<protein>
    <submittedName>
        <fullName evidence="7">Amino acid/polyamine transporter I</fullName>
    </submittedName>
</protein>
<dbReference type="GO" id="GO:0016020">
    <property type="term" value="C:membrane"/>
    <property type="evidence" value="ECO:0007669"/>
    <property type="project" value="UniProtKB-SubCell"/>
</dbReference>
<feature type="transmembrane region" description="Helical" evidence="6">
    <location>
        <begin position="203"/>
        <end position="226"/>
    </location>
</feature>
<feature type="transmembrane region" description="Helical" evidence="6">
    <location>
        <begin position="81"/>
        <end position="100"/>
    </location>
</feature>
<feature type="transmembrane region" description="Helical" evidence="6">
    <location>
        <begin position="399"/>
        <end position="420"/>
    </location>
</feature>